<dbReference type="Proteomes" id="UP000036403">
    <property type="component" value="Unassembled WGS sequence"/>
</dbReference>
<dbReference type="AlphaFoldDB" id="A0A0J7K0V1"/>
<dbReference type="PaxDb" id="67767-A0A0J7K0V1"/>
<reference evidence="2 3" key="1">
    <citation type="submission" date="2015-04" db="EMBL/GenBank/DDBJ databases">
        <title>Lasius niger genome sequencing.</title>
        <authorList>
            <person name="Konorov E.A."/>
            <person name="Nikitin M.A."/>
            <person name="Kirill M.V."/>
            <person name="Chang P."/>
        </authorList>
    </citation>
    <scope>NUCLEOTIDE SEQUENCE [LARGE SCALE GENOMIC DNA]</scope>
    <source>
        <tissue evidence="2">Whole</tissue>
    </source>
</reference>
<evidence type="ECO:0000313" key="3">
    <source>
        <dbReference type="Proteomes" id="UP000036403"/>
    </source>
</evidence>
<feature type="region of interest" description="Disordered" evidence="1">
    <location>
        <begin position="97"/>
        <end position="116"/>
    </location>
</feature>
<evidence type="ECO:0000313" key="2">
    <source>
        <dbReference type="EMBL" id="KMQ83942.1"/>
    </source>
</evidence>
<sequence length="206" mass="21607">MMIASPLTKPSITGCGIIRTSLPSRSSPNASINNALSTTVAAKYAAPCCTTKATITTAIDPAAPEIIAGRPPHNAVKAQMIAAPYSPINGFSRATSAKARDSGTRANEAVKPANRSRRTAVKDMAYRSSMPKTWQIASQRYGTKAMGCKPGRLGTALHRFTAPTPPRPPIIPAIIATSDSVSVSVGATFEPRNLPNLKFSNHVPLG</sequence>
<protein>
    <submittedName>
        <fullName evidence="2">Uncharacterized protein</fullName>
    </submittedName>
</protein>
<comment type="caution">
    <text evidence="2">The sequence shown here is derived from an EMBL/GenBank/DDBJ whole genome shotgun (WGS) entry which is preliminary data.</text>
</comment>
<keyword evidence="3" id="KW-1185">Reference proteome</keyword>
<accession>A0A0J7K0V1</accession>
<proteinExistence type="predicted"/>
<organism evidence="2 3">
    <name type="scientific">Lasius niger</name>
    <name type="common">Black garden ant</name>
    <dbReference type="NCBI Taxonomy" id="67767"/>
    <lineage>
        <taxon>Eukaryota</taxon>
        <taxon>Metazoa</taxon>
        <taxon>Ecdysozoa</taxon>
        <taxon>Arthropoda</taxon>
        <taxon>Hexapoda</taxon>
        <taxon>Insecta</taxon>
        <taxon>Pterygota</taxon>
        <taxon>Neoptera</taxon>
        <taxon>Endopterygota</taxon>
        <taxon>Hymenoptera</taxon>
        <taxon>Apocrita</taxon>
        <taxon>Aculeata</taxon>
        <taxon>Formicoidea</taxon>
        <taxon>Formicidae</taxon>
        <taxon>Formicinae</taxon>
        <taxon>Lasius</taxon>
        <taxon>Lasius</taxon>
    </lineage>
</organism>
<dbReference type="EMBL" id="LBMM01017873">
    <property type="protein sequence ID" value="KMQ83942.1"/>
    <property type="molecule type" value="Genomic_DNA"/>
</dbReference>
<gene>
    <name evidence="2" type="ORF">RF55_18749</name>
</gene>
<evidence type="ECO:0000256" key="1">
    <source>
        <dbReference type="SAM" id="MobiDB-lite"/>
    </source>
</evidence>
<name>A0A0J7K0V1_LASNI</name>